<evidence type="ECO:0000313" key="3">
    <source>
        <dbReference type="Proteomes" id="UP001604282"/>
    </source>
</evidence>
<proteinExistence type="predicted"/>
<sequence>MRRLARSAASVLVLGVLPGCVTVVTAARSALAVQQHVPVAAPPPGTAAGPGDNHGND</sequence>
<protein>
    <recommendedName>
        <fullName evidence="4">Lipoprotein</fullName>
    </recommendedName>
</protein>
<evidence type="ECO:0008006" key="4">
    <source>
        <dbReference type="Google" id="ProtNLM"/>
    </source>
</evidence>
<dbReference type="EMBL" id="JBICZW010000017">
    <property type="protein sequence ID" value="MFG3192156.1"/>
    <property type="molecule type" value="Genomic_DNA"/>
</dbReference>
<dbReference type="RefSeq" id="WP_189851528.1">
    <property type="nucleotide sequence ID" value="NZ_BMVV01000017.1"/>
</dbReference>
<organism evidence="2 3">
    <name type="scientific">Streptomyces omiyaensis</name>
    <dbReference type="NCBI Taxonomy" id="68247"/>
    <lineage>
        <taxon>Bacteria</taxon>
        <taxon>Bacillati</taxon>
        <taxon>Actinomycetota</taxon>
        <taxon>Actinomycetes</taxon>
        <taxon>Kitasatosporales</taxon>
        <taxon>Streptomycetaceae</taxon>
        <taxon>Streptomyces</taxon>
    </lineage>
</organism>
<gene>
    <name evidence="2" type="ORF">ACGFYS_24805</name>
</gene>
<dbReference type="Proteomes" id="UP001604282">
    <property type="component" value="Unassembled WGS sequence"/>
</dbReference>
<reference evidence="2 3" key="1">
    <citation type="submission" date="2024-10" db="EMBL/GenBank/DDBJ databases">
        <title>The Natural Products Discovery Center: Release of the First 8490 Sequenced Strains for Exploring Actinobacteria Biosynthetic Diversity.</title>
        <authorList>
            <person name="Kalkreuter E."/>
            <person name="Kautsar S.A."/>
            <person name="Yang D."/>
            <person name="Bader C.D."/>
            <person name="Teijaro C.N."/>
            <person name="Fluegel L."/>
            <person name="Davis C.M."/>
            <person name="Simpson J.R."/>
            <person name="Lauterbach L."/>
            <person name="Steele A.D."/>
            <person name="Gui C."/>
            <person name="Meng S."/>
            <person name="Li G."/>
            <person name="Viehrig K."/>
            <person name="Ye F."/>
            <person name="Su P."/>
            <person name="Kiefer A.F."/>
            <person name="Nichols A."/>
            <person name="Cepeda A.J."/>
            <person name="Yan W."/>
            <person name="Fan B."/>
            <person name="Jiang Y."/>
            <person name="Adhikari A."/>
            <person name="Zheng C.-J."/>
            <person name="Schuster L."/>
            <person name="Cowan T.M."/>
            <person name="Smanski M.J."/>
            <person name="Chevrette M.G."/>
            <person name="De Carvalho L.P.S."/>
            <person name="Shen B."/>
        </authorList>
    </citation>
    <scope>NUCLEOTIDE SEQUENCE [LARGE SCALE GENOMIC DNA]</scope>
    <source>
        <strain evidence="2 3">NPDC048229</strain>
    </source>
</reference>
<evidence type="ECO:0000256" key="1">
    <source>
        <dbReference type="SAM" id="MobiDB-lite"/>
    </source>
</evidence>
<keyword evidence="3" id="KW-1185">Reference proteome</keyword>
<comment type="caution">
    <text evidence="2">The sequence shown here is derived from an EMBL/GenBank/DDBJ whole genome shotgun (WGS) entry which is preliminary data.</text>
</comment>
<accession>A0ABW7BXW2</accession>
<evidence type="ECO:0000313" key="2">
    <source>
        <dbReference type="EMBL" id="MFG3192156.1"/>
    </source>
</evidence>
<name>A0ABW7BXW2_9ACTN</name>
<feature type="region of interest" description="Disordered" evidence="1">
    <location>
        <begin position="38"/>
        <end position="57"/>
    </location>
</feature>